<organism evidence="14 15">
    <name type="scientific">Dongia rigui</name>
    <dbReference type="NCBI Taxonomy" id="940149"/>
    <lineage>
        <taxon>Bacteria</taxon>
        <taxon>Pseudomonadati</taxon>
        <taxon>Pseudomonadota</taxon>
        <taxon>Alphaproteobacteria</taxon>
        <taxon>Rhodospirillales</taxon>
        <taxon>Dongiaceae</taxon>
        <taxon>Dongia</taxon>
    </lineage>
</organism>
<dbReference type="Proteomes" id="UP001271769">
    <property type="component" value="Unassembled WGS sequence"/>
</dbReference>
<keyword evidence="5" id="KW-0808">Transferase</keyword>
<feature type="domain" description="SsuA/THI5-like" evidence="13">
    <location>
        <begin position="45"/>
        <end position="260"/>
    </location>
</feature>
<name>A0ABU5DXF2_9PROT</name>
<reference evidence="14 15" key="1">
    <citation type="journal article" date="2013" name="Antonie Van Leeuwenhoek">
        <title>Dongia rigui sp. nov., isolated from freshwater of a large wetland in Korea.</title>
        <authorList>
            <person name="Baik K.S."/>
            <person name="Hwang Y.M."/>
            <person name="Choi J.S."/>
            <person name="Kwon J."/>
            <person name="Seong C.N."/>
        </authorList>
    </citation>
    <scope>NUCLEOTIDE SEQUENCE [LARGE SCALE GENOMIC DNA]</scope>
    <source>
        <strain evidence="14 15">04SU4-P</strain>
    </source>
</reference>
<evidence type="ECO:0000256" key="10">
    <source>
        <dbReference type="ARBA" id="ARBA00033171"/>
    </source>
</evidence>
<evidence type="ECO:0000256" key="9">
    <source>
        <dbReference type="ARBA" id="ARBA00023004"/>
    </source>
</evidence>
<comment type="catalytic activity">
    <reaction evidence="11">
        <text>N(6)-(pyridoxal phosphate)-L-lysyl-[4-amino-5-hydroxymethyl-2-methylpyrimidine phosphate synthase] + L-histidyl-[4-amino-5-hydroxymethyl-2-methylpyrimidine phosphate synthase] + 2 Fe(3+) + 4 H2O = L-lysyl-[4-amino-5-hydroxymethyl-2-methylpyrimidine phosphate synthase] + (2S)-2-amino-5-hydroxy-4-oxopentanoyl-[4-amino-5-hydroxymethyl-2-methylpyrimidine phosphate synthase] + 4-amino-2-methyl-5-(phosphooxymethyl)pyrimidine + 3-oxopropanoate + 2 Fe(2+) + 2 H(+)</text>
        <dbReference type="Rhea" id="RHEA:65756"/>
        <dbReference type="Rhea" id="RHEA-COMP:16892"/>
        <dbReference type="Rhea" id="RHEA-COMP:16893"/>
        <dbReference type="Rhea" id="RHEA-COMP:16894"/>
        <dbReference type="Rhea" id="RHEA-COMP:16895"/>
        <dbReference type="ChEBI" id="CHEBI:15377"/>
        <dbReference type="ChEBI" id="CHEBI:15378"/>
        <dbReference type="ChEBI" id="CHEBI:29033"/>
        <dbReference type="ChEBI" id="CHEBI:29034"/>
        <dbReference type="ChEBI" id="CHEBI:29969"/>
        <dbReference type="ChEBI" id="CHEBI:29979"/>
        <dbReference type="ChEBI" id="CHEBI:33190"/>
        <dbReference type="ChEBI" id="CHEBI:58354"/>
        <dbReference type="ChEBI" id="CHEBI:143915"/>
        <dbReference type="ChEBI" id="CHEBI:157692"/>
    </reaction>
    <physiologicalReaction direction="left-to-right" evidence="11">
        <dbReference type="Rhea" id="RHEA:65757"/>
    </physiologicalReaction>
</comment>
<gene>
    <name evidence="14" type="ORF">SMD31_08420</name>
</gene>
<evidence type="ECO:0000256" key="3">
    <source>
        <dbReference type="ARBA" id="ARBA00009406"/>
    </source>
</evidence>
<proteinExistence type="inferred from homology"/>
<evidence type="ECO:0000256" key="1">
    <source>
        <dbReference type="ARBA" id="ARBA00003469"/>
    </source>
</evidence>
<evidence type="ECO:0000256" key="5">
    <source>
        <dbReference type="ARBA" id="ARBA00022679"/>
    </source>
</evidence>
<dbReference type="SUPFAM" id="SSF53850">
    <property type="entry name" value="Periplasmic binding protein-like II"/>
    <property type="match status" value="1"/>
</dbReference>
<evidence type="ECO:0000256" key="2">
    <source>
        <dbReference type="ARBA" id="ARBA00004948"/>
    </source>
</evidence>
<evidence type="ECO:0000256" key="6">
    <source>
        <dbReference type="ARBA" id="ARBA00022723"/>
    </source>
</evidence>
<dbReference type="InterPro" id="IPR015168">
    <property type="entry name" value="SsuA/THI5"/>
</dbReference>
<evidence type="ECO:0000256" key="8">
    <source>
        <dbReference type="ARBA" id="ARBA00022977"/>
    </source>
</evidence>
<evidence type="ECO:0000313" key="14">
    <source>
        <dbReference type="EMBL" id="MDY0871944.1"/>
    </source>
</evidence>
<comment type="function">
    <text evidence="1">Responsible for the formation of the pyrimidine heterocycle in the thiamine biosynthesis pathway. Catalyzes the formation of hydroxymethylpyrimidine phosphate (HMP-P) from histidine and pyridoxal phosphate (PLP). The protein uses PLP and the active site histidine to form HMP-P, generating an inactive enzyme. The enzyme can only undergo a single turnover, which suggests it is a suicide enzyme.</text>
</comment>
<keyword evidence="9" id="KW-0408">Iron</keyword>
<evidence type="ECO:0000256" key="7">
    <source>
        <dbReference type="ARBA" id="ARBA00022898"/>
    </source>
</evidence>
<dbReference type="RefSeq" id="WP_320500367.1">
    <property type="nucleotide sequence ID" value="NZ_JAXCLX010000001.1"/>
</dbReference>
<comment type="caution">
    <text evidence="14">The sequence shown here is derived from an EMBL/GenBank/DDBJ whole genome shotgun (WGS) entry which is preliminary data.</text>
</comment>
<dbReference type="InterPro" id="IPR027939">
    <property type="entry name" value="NMT1/THI5"/>
</dbReference>
<keyword evidence="7" id="KW-0663">Pyridoxal phosphate</keyword>
<evidence type="ECO:0000259" key="13">
    <source>
        <dbReference type="Pfam" id="PF09084"/>
    </source>
</evidence>
<keyword evidence="8" id="KW-0784">Thiamine biosynthesis</keyword>
<dbReference type="Pfam" id="PF09084">
    <property type="entry name" value="NMT1"/>
    <property type="match status" value="1"/>
</dbReference>
<feature type="signal peptide" evidence="12">
    <location>
        <begin position="1"/>
        <end position="27"/>
    </location>
</feature>
<evidence type="ECO:0000256" key="11">
    <source>
        <dbReference type="ARBA" id="ARBA00048179"/>
    </source>
</evidence>
<comment type="subunit">
    <text evidence="4">Homodimer.</text>
</comment>
<feature type="chain" id="PRO_5046905369" description="Thiamine pyrimidine synthase" evidence="12">
    <location>
        <begin position="28"/>
        <end position="336"/>
    </location>
</feature>
<dbReference type="EMBL" id="JAXCLX010000001">
    <property type="protein sequence ID" value="MDY0871944.1"/>
    <property type="molecule type" value="Genomic_DNA"/>
</dbReference>
<dbReference type="PANTHER" id="PTHR31528:SF1">
    <property type="entry name" value="4-AMINO-5-HYDROXYMETHYL-2-METHYLPYRIMIDINE PHOSPHATE SYNTHASE THI11-RELATED"/>
    <property type="match status" value="1"/>
</dbReference>
<comment type="similarity">
    <text evidence="3">Belongs to the NMT1/THI5 family.</text>
</comment>
<evidence type="ECO:0000256" key="4">
    <source>
        <dbReference type="ARBA" id="ARBA00011738"/>
    </source>
</evidence>
<keyword evidence="6" id="KW-0479">Metal-binding</keyword>
<accession>A0ABU5DXF2</accession>
<keyword evidence="15" id="KW-1185">Reference proteome</keyword>
<keyword evidence="12" id="KW-0732">Signal</keyword>
<protein>
    <recommendedName>
        <fullName evidence="10">Thiamine pyrimidine synthase</fullName>
    </recommendedName>
</protein>
<evidence type="ECO:0000256" key="12">
    <source>
        <dbReference type="SAM" id="SignalP"/>
    </source>
</evidence>
<evidence type="ECO:0000313" key="15">
    <source>
        <dbReference type="Proteomes" id="UP001271769"/>
    </source>
</evidence>
<comment type="pathway">
    <text evidence="2">Cofactor biosynthesis; thiamine diphosphate biosynthesis.</text>
</comment>
<dbReference type="Gene3D" id="3.40.190.10">
    <property type="entry name" value="Periplasmic binding protein-like II"/>
    <property type="match status" value="2"/>
</dbReference>
<sequence length="336" mass="35898">MILRPLLLPVVLVVFGTLAASALPAAAQTTRIPLKVALPEGPDTRAAGFLIAQQRGYFADAGLDVTFQKLGYGRSPIDPLNDAKADLAVEIMPIALAKRERGADVVHVAQIFQRATLALYCRATIDQPAKLAGHNVGVWLDGWESPFYAWLGRLGLSYFATGSGVTIVRQGTDAEIFVENEVDCLTTTTYRAPLALGADAVTEKHLIPYRYQDLDLGVLEDGLYARAADLKDPVRIETFRRFLAAAARGWQSLHDDPSEAERLIMALPDSARLDAKAVAESLAAVSEAVGVDNIDLGTLDDAAYDRTVLLLLTGAPDPTLAAAPSGAVSAVLRQVP</sequence>
<dbReference type="PANTHER" id="PTHR31528">
    <property type="entry name" value="4-AMINO-5-HYDROXYMETHYL-2-METHYLPYRIMIDINE PHOSPHATE SYNTHASE THI11-RELATED"/>
    <property type="match status" value="1"/>
</dbReference>